<dbReference type="SUPFAM" id="SSF57997">
    <property type="entry name" value="Tropomyosin"/>
    <property type="match status" value="1"/>
</dbReference>
<evidence type="ECO:0000256" key="1">
    <source>
        <dbReference type="ARBA" id="ARBA00022612"/>
    </source>
</evidence>
<dbReference type="PANTHER" id="PTHR37813:SF1">
    <property type="entry name" value="FELS-2 PROPHAGE PROTEIN"/>
    <property type="match status" value="1"/>
</dbReference>
<proteinExistence type="predicted"/>
<dbReference type="EMBL" id="CP045835">
    <property type="protein sequence ID" value="QGG51610.1"/>
    <property type="molecule type" value="Genomic_DNA"/>
</dbReference>
<dbReference type="Gene3D" id="1.10.287.950">
    <property type="entry name" value="Methyl-accepting chemotaxis protein"/>
    <property type="match status" value="1"/>
</dbReference>
<gene>
    <name evidence="3" type="ORF">GDS87_11905</name>
</gene>
<feature type="coiled-coil region" evidence="2">
    <location>
        <begin position="92"/>
        <end position="126"/>
    </location>
</feature>
<dbReference type="NCBIfam" id="TIGR01760">
    <property type="entry name" value="tape_meas_TP901"/>
    <property type="match status" value="1"/>
</dbReference>
<reference evidence="3 4" key="1">
    <citation type="submission" date="2019-11" db="EMBL/GenBank/DDBJ databases">
        <title>Whole Genome Sequencing and Comparative Genomic Analyses of Lysinibacillus pakistanensis LZH-9, a Halotolerant Strain with Excellent COD Removal Capability.</title>
        <authorList>
            <person name="Zhou H."/>
        </authorList>
    </citation>
    <scope>NUCLEOTIDE SEQUENCE [LARGE SCALE GENOMIC DNA]</scope>
    <source>
        <strain evidence="3 4">LZH-9</strain>
    </source>
</reference>
<dbReference type="InterPro" id="IPR010090">
    <property type="entry name" value="Phage_tape_meas"/>
</dbReference>
<sequence>MASIGSLEVSLSLNASNFNGTIAQVDRNLKAMGSELQVLKSKGADYEKSIEGLARKKDILARSTEAAALKLQEQRKKYDELVASGEATETQIERQATAVNRAQAQYNNLNRQLQDVTEQLRVQSSQWTQTGQRMQEAGNKITAVGNGLKTIGQNMSMYVTAPLAAMGAGIVKIGMDFDSQMSKVSAVSGATGADFDALREKSQALGATTKFTATQVSEGMEYLALA</sequence>
<dbReference type="Proteomes" id="UP000373269">
    <property type="component" value="Chromosome"/>
</dbReference>
<evidence type="ECO:0000313" key="4">
    <source>
        <dbReference type="Proteomes" id="UP000373269"/>
    </source>
</evidence>
<dbReference type="RefSeq" id="WP_369595767.1">
    <property type="nucleotide sequence ID" value="NZ_CP045835.1"/>
</dbReference>
<keyword evidence="1" id="KW-1188">Viral release from host cell</keyword>
<keyword evidence="4" id="KW-1185">Reference proteome</keyword>
<keyword evidence="2" id="KW-0175">Coiled coil</keyword>
<evidence type="ECO:0000256" key="2">
    <source>
        <dbReference type="SAM" id="Coils"/>
    </source>
</evidence>
<dbReference type="PANTHER" id="PTHR37813">
    <property type="entry name" value="FELS-2 PROPHAGE PROTEIN"/>
    <property type="match status" value="1"/>
</dbReference>
<evidence type="ECO:0000313" key="3">
    <source>
        <dbReference type="EMBL" id="QGG51610.1"/>
    </source>
</evidence>
<organism evidence="3 4">
    <name type="scientific">Lysinibacillus pakistanensis</name>
    <dbReference type="NCBI Taxonomy" id="759811"/>
    <lineage>
        <taxon>Bacteria</taxon>
        <taxon>Bacillati</taxon>
        <taxon>Bacillota</taxon>
        <taxon>Bacilli</taxon>
        <taxon>Bacillales</taxon>
        <taxon>Bacillaceae</taxon>
        <taxon>Lysinibacillus</taxon>
    </lineage>
</organism>
<accession>A0ABX6DDP2</accession>
<name>A0ABX6DDP2_9BACI</name>
<protein>
    <submittedName>
        <fullName evidence="3">Phage tail tape measure protein</fullName>
    </submittedName>
</protein>